<dbReference type="EMBL" id="JOPJ01000028">
    <property type="protein sequence ID" value="OUJ11412.1"/>
    <property type="molecule type" value="Genomic_DNA"/>
</dbReference>
<evidence type="ECO:0000313" key="1">
    <source>
        <dbReference type="EMBL" id="OUJ11412.1"/>
    </source>
</evidence>
<name>A0A252BSF5_9PROT</name>
<evidence type="ECO:0000313" key="2">
    <source>
        <dbReference type="Proteomes" id="UP000194931"/>
    </source>
</evidence>
<reference evidence="2" key="1">
    <citation type="submission" date="2014-06" db="EMBL/GenBank/DDBJ databases">
        <authorList>
            <person name="Winans N.J."/>
            <person name="Newell P.D."/>
            <person name="Douglas A.E."/>
        </authorList>
    </citation>
    <scope>NUCLEOTIDE SEQUENCE [LARGE SCALE GENOMIC DNA]</scope>
</reference>
<comment type="caution">
    <text evidence="1">The sequence shown here is derived from an EMBL/GenBank/DDBJ whole genome shotgun (WGS) entry which is preliminary data.</text>
</comment>
<protein>
    <submittedName>
        <fullName evidence="1">Uncharacterized protein</fullName>
    </submittedName>
</protein>
<accession>A0A252BSF5</accession>
<dbReference type="AlphaFoldDB" id="A0A252BSF5"/>
<keyword evidence="2" id="KW-1185">Reference proteome</keyword>
<gene>
    <name evidence="1" type="ORF">HK26_06110</name>
</gene>
<dbReference type="Proteomes" id="UP000194931">
    <property type="component" value="Unassembled WGS sequence"/>
</dbReference>
<organism evidence="1 2">
    <name type="scientific">Acetobacter okinawensis</name>
    <dbReference type="NCBI Taxonomy" id="1076594"/>
    <lineage>
        <taxon>Bacteria</taxon>
        <taxon>Pseudomonadati</taxon>
        <taxon>Pseudomonadota</taxon>
        <taxon>Alphaproteobacteria</taxon>
        <taxon>Acetobacterales</taxon>
        <taxon>Acetobacteraceae</taxon>
        <taxon>Acetobacter</taxon>
    </lineage>
</organism>
<proteinExistence type="predicted"/>
<sequence length="59" mass="6796">MLRKVEKSTKQPSRRIQWRCPLDVKALKVGRVQPDLSRQVRTSGGFSLKWSYLKGNSHG</sequence>